<sequence>MTPPPPPQLVEDTIAEILLRVQPDEPADLVRPSLVSKPCRRILTDAGFLRRYREFHRAPPLLGFFHNGHTPRFVPTTTTAASPVPHPEFGSNEWWAFDCQFATMAASFSTLGTMVTTSLSGIPSRAINIDCSGLVVAACTLLLLCSALYPAAITSIATSSLSIWASTECTKGSFRNGALIGDELYFTLPQCVGILKYELGKDCLSVFDPPDMCGKHASLIQMEDGSLGLTSISGSSLYPVADPRVVIKDNFLCGQIVPSK</sequence>
<dbReference type="SUPFAM" id="SSF81383">
    <property type="entry name" value="F-box domain"/>
    <property type="match status" value="1"/>
</dbReference>
<dbReference type="AlphaFoldDB" id="A0A5J9VYS5"/>
<reference evidence="1 2" key="1">
    <citation type="journal article" date="2019" name="Sci. Rep.">
        <title>A high-quality genome of Eragrostis curvula grass provides insights into Poaceae evolution and supports new strategies to enhance forage quality.</title>
        <authorList>
            <person name="Carballo J."/>
            <person name="Santos B.A.C.M."/>
            <person name="Zappacosta D."/>
            <person name="Garbus I."/>
            <person name="Selva J.P."/>
            <person name="Gallo C.A."/>
            <person name="Diaz A."/>
            <person name="Albertini E."/>
            <person name="Caccamo M."/>
            <person name="Echenique V."/>
        </authorList>
    </citation>
    <scope>NUCLEOTIDE SEQUENCE [LARGE SCALE GENOMIC DNA]</scope>
    <source>
        <strain evidence="2">cv. Victoria</strain>
        <tissue evidence="1">Leaf</tissue>
    </source>
</reference>
<feature type="non-terminal residue" evidence="1">
    <location>
        <position position="1"/>
    </location>
</feature>
<evidence type="ECO:0000313" key="2">
    <source>
        <dbReference type="Proteomes" id="UP000324897"/>
    </source>
</evidence>
<evidence type="ECO:0008006" key="3">
    <source>
        <dbReference type="Google" id="ProtNLM"/>
    </source>
</evidence>
<dbReference type="Proteomes" id="UP000324897">
    <property type="component" value="Chromosome 4"/>
</dbReference>
<evidence type="ECO:0000313" key="1">
    <source>
        <dbReference type="EMBL" id="TVU40785.1"/>
    </source>
</evidence>
<dbReference type="InterPro" id="IPR036047">
    <property type="entry name" value="F-box-like_dom_sf"/>
</dbReference>
<comment type="caution">
    <text evidence="1">The sequence shown here is derived from an EMBL/GenBank/DDBJ whole genome shotgun (WGS) entry which is preliminary data.</text>
</comment>
<dbReference type="PANTHER" id="PTHR32133">
    <property type="entry name" value="OS07G0120400 PROTEIN"/>
    <property type="match status" value="1"/>
</dbReference>
<gene>
    <name evidence="1" type="ORF">EJB05_14263</name>
</gene>
<dbReference type="PANTHER" id="PTHR32133:SF408">
    <property type="entry name" value="OS07G0120400 PROTEIN"/>
    <property type="match status" value="1"/>
</dbReference>
<organism evidence="1 2">
    <name type="scientific">Eragrostis curvula</name>
    <name type="common">weeping love grass</name>
    <dbReference type="NCBI Taxonomy" id="38414"/>
    <lineage>
        <taxon>Eukaryota</taxon>
        <taxon>Viridiplantae</taxon>
        <taxon>Streptophyta</taxon>
        <taxon>Embryophyta</taxon>
        <taxon>Tracheophyta</taxon>
        <taxon>Spermatophyta</taxon>
        <taxon>Magnoliopsida</taxon>
        <taxon>Liliopsida</taxon>
        <taxon>Poales</taxon>
        <taxon>Poaceae</taxon>
        <taxon>PACMAD clade</taxon>
        <taxon>Chloridoideae</taxon>
        <taxon>Eragrostideae</taxon>
        <taxon>Eragrostidinae</taxon>
        <taxon>Eragrostis</taxon>
    </lineage>
</organism>
<dbReference type="OrthoDB" id="687793at2759"/>
<name>A0A5J9VYS5_9POAL</name>
<accession>A0A5J9VYS5</accession>
<dbReference type="Gramene" id="TVU40785">
    <property type="protein sequence ID" value="TVU40785"/>
    <property type="gene ID" value="EJB05_14263"/>
</dbReference>
<keyword evidence="2" id="KW-1185">Reference proteome</keyword>
<proteinExistence type="predicted"/>
<dbReference type="EMBL" id="RWGY01000007">
    <property type="protein sequence ID" value="TVU40785.1"/>
    <property type="molecule type" value="Genomic_DNA"/>
</dbReference>
<protein>
    <recommendedName>
        <fullName evidence="3">F-box domain-containing protein</fullName>
    </recommendedName>
</protein>